<proteinExistence type="predicted"/>
<gene>
    <name evidence="1" type="ORF">RJ640_002756</name>
</gene>
<reference evidence="1" key="1">
    <citation type="submission" date="2022-12" db="EMBL/GenBank/DDBJ databases">
        <title>Draft genome assemblies for two species of Escallonia (Escalloniales).</title>
        <authorList>
            <person name="Chanderbali A."/>
            <person name="Dervinis C."/>
            <person name="Anghel I."/>
            <person name="Soltis D."/>
            <person name="Soltis P."/>
            <person name="Zapata F."/>
        </authorList>
    </citation>
    <scope>NUCLEOTIDE SEQUENCE</scope>
    <source>
        <strain evidence="1">UCBG92.1500</strain>
        <tissue evidence="1">Leaf</tissue>
    </source>
</reference>
<protein>
    <submittedName>
        <fullName evidence="1">Uncharacterized protein</fullName>
    </submittedName>
</protein>
<evidence type="ECO:0000313" key="1">
    <source>
        <dbReference type="EMBL" id="KAK2966441.1"/>
    </source>
</evidence>
<name>A0AA88QKS9_9ASTE</name>
<dbReference type="Proteomes" id="UP001187471">
    <property type="component" value="Unassembled WGS sequence"/>
</dbReference>
<evidence type="ECO:0000313" key="2">
    <source>
        <dbReference type="Proteomes" id="UP001187471"/>
    </source>
</evidence>
<dbReference type="EMBL" id="JAVXUO010003127">
    <property type="protein sequence ID" value="KAK2966441.1"/>
    <property type="molecule type" value="Genomic_DNA"/>
</dbReference>
<keyword evidence="2" id="KW-1185">Reference proteome</keyword>
<dbReference type="AlphaFoldDB" id="A0AA88QKS9"/>
<organism evidence="1 2">
    <name type="scientific">Escallonia rubra</name>
    <dbReference type="NCBI Taxonomy" id="112253"/>
    <lineage>
        <taxon>Eukaryota</taxon>
        <taxon>Viridiplantae</taxon>
        <taxon>Streptophyta</taxon>
        <taxon>Embryophyta</taxon>
        <taxon>Tracheophyta</taxon>
        <taxon>Spermatophyta</taxon>
        <taxon>Magnoliopsida</taxon>
        <taxon>eudicotyledons</taxon>
        <taxon>Gunneridae</taxon>
        <taxon>Pentapetalae</taxon>
        <taxon>asterids</taxon>
        <taxon>campanulids</taxon>
        <taxon>Escalloniales</taxon>
        <taxon>Escalloniaceae</taxon>
        <taxon>Escallonia</taxon>
    </lineage>
</organism>
<accession>A0AA88QKS9</accession>
<sequence>MSFIQLDYIIYGVDHIFGPMPACLWNVTSLRYLYLGISLDDEGMRHAVFLQMPATKGWGQEPMLQRGLTEKAQFKNYMQLKGGEHNRLL</sequence>
<comment type="caution">
    <text evidence="1">The sequence shown here is derived from an EMBL/GenBank/DDBJ whole genome shotgun (WGS) entry which is preliminary data.</text>
</comment>